<evidence type="ECO:0000259" key="11">
    <source>
        <dbReference type="Pfam" id="PF08245"/>
    </source>
</evidence>
<feature type="domain" description="Mur ligase N-terminal catalytic" evidence="9">
    <location>
        <begin position="5"/>
        <end position="116"/>
    </location>
</feature>
<keyword evidence="3" id="KW-0547">Nucleotide-binding</keyword>
<keyword evidence="8" id="KW-0961">Cell wall biogenesis/degradation</keyword>
<dbReference type="Proteomes" id="UP000754563">
    <property type="component" value="Unassembled WGS sequence"/>
</dbReference>
<dbReference type="GO" id="GO:0009252">
    <property type="term" value="P:peptidoglycan biosynthetic process"/>
    <property type="evidence" value="ECO:0007669"/>
    <property type="project" value="UniProtKB-KW"/>
</dbReference>
<evidence type="ECO:0000259" key="9">
    <source>
        <dbReference type="Pfam" id="PF01225"/>
    </source>
</evidence>
<dbReference type="InterPro" id="IPR036615">
    <property type="entry name" value="Mur_ligase_C_dom_sf"/>
</dbReference>
<dbReference type="GO" id="GO:0051301">
    <property type="term" value="P:cell division"/>
    <property type="evidence" value="ECO:0007669"/>
    <property type="project" value="UniProtKB-KW"/>
</dbReference>
<dbReference type="InterPro" id="IPR004101">
    <property type="entry name" value="Mur_ligase_C"/>
</dbReference>
<sequence length="462" mass="52081">MSQWVHFTGIAGVTTGQLAIAMKQAGYDVTGSDRGIFPPISTHIENNGIEIQLGYKSEHLTRSFYIDKYGEGALRSSNEHPDFIIMQGAKGTKNAEYLYAQKHTIPIQNYTDILKEKLIVSGNSIVVSGTYGKTTTTAMVSWIFKQAGLPINYMFGGLCDNFKNGIKFRDDAKFSIIEGDEYVISHERRTSKFFEYSPKYLILTGIEWDHADIFPTKDSYIENFNNLIKSIPEDGCIIFNAKDTTITRLIENAQCKIIPYNYQEVMTSDIRGKIIQSLSLLGEHNKENALAAIKLCEYLGIDLDIIRNSIATFKGIKRRLEVIYNDENTVLVDDFGASPSKAESALHAITQAYPEHKILAIFEPNLGSRTEDGLEEYQTTFTAVDQLFLPRFTRVKGTYISHTDLANYLRPHSIPVETFDDDSDLIQAITNFEPEKRCVVIFLGSHGFRGMIEETKAIFDKS</sequence>
<evidence type="ECO:0000256" key="4">
    <source>
        <dbReference type="ARBA" id="ARBA00022840"/>
    </source>
</evidence>
<dbReference type="Pfam" id="PF08245">
    <property type="entry name" value="Mur_ligase_M"/>
    <property type="match status" value="1"/>
</dbReference>
<dbReference type="Gene3D" id="3.40.50.720">
    <property type="entry name" value="NAD(P)-binding Rossmann-like Domain"/>
    <property type="match status" value="1"/>
</dbReference>
<evidence type="ECO:0000259" key="10">
    <source>
        <dbReference type="Pfam" id="PF02875"/>
    </source>
</evidence>
<dbReference type="Pfam" id="PF01225">
    <property type="entry name" value="Mur_ligase"/>
    <property type="match status" value="1"/>
</dbReference>
<dbReference type="Gene3D" id="3.40.1190.10">
    <property type="entry name" value="Mur-like, catalytic domain"/>
    <property type="match status" value="1"/>
</dbReference>
<evidence type="ECO:0000256" key="3">
    <source>
        <dbReference type="ARBA" id="ARBA00022741"/>
    </source>
</evidence>
<evidence type="ECO:0000256" key="8">
    <source>
        <dbReference type="ARBA" id="ARBA00023316"/>
    </source>
</evidence>
<reference evidence="12" key="2">
    <citation type="journal article" date="2021" name="Microbiome">
        <title>Successional dynamics and alternative stable states in a saline activated sludge microbial community over 9 years.</title>
        <authorList>
            <person name="Wang Y."/>
            <person name="Ye J."/>
            <person name="Ju F."/>
            <person name="Liu L."/>
            <person name="Boyd J.A."/>
            <person name="Deng Y."/>
            <person name="Parks D.H."/>
            <person name="Jiang X."/>
            <person name="Yin X."/>
            <person name="Woodcroft B.J."/>
            <person name="Tyson G.W."/>
            <person name="Hugenholtz P."/>
            <person name="Polz M.F."/>
            <person name="Zhang T."/>
        </authorList>
    </citation>
    <scope>NUCLEOTIDE SEQUENCE</scope>
    <source>
        <strain evidence="12">HKST-UBA11</strain>
    </source>
</reference>
<reference evidence="12" key="1">
    <citation type="submission" date="2020-04" db="EMBL/GenBank/DDBJ databases">
        <authorList>
            <person name="Zhang T."/>
        </authorList>
    </citation>
    <scope>NUCLEOTIDE SEQUENCE</scope>
    <source>
        <strain evidence="12">HKST-UBA11</strain>
    </source>
</reference>
<feature type="domain" description="Mur ligase C-terminal" evidence="10">
    <location>
        <begin position="318"/>
        <end position="445"/>
    </location>
</feature>
<dbReference type="AlphaFoldDB" id="A0A955RKB6"/>
<dbReference type="SUPFAM" id="SSF51984">
    <property type="entry name" value="MurCD N-terminal domain"/>
    <property type="match status" value="1"/>
</dbReference>
<evidence type="ECO:0000256" key="7">
    <source>
        <dbReference type="ARBA" id="ARBA00023306"/>
    </source>
</evidence>
<dbReference type="PANTHER" id="PTHR43445:SF5">
    <property type="entry name" value="UDP-N-ACETYLMURAMATE--L-ALANYL-GAMMA-D-GLUTAMYL-MESO-2,6-DIAMINOHEPTANDIOATE LIGASE"/>
    <property type="match status" value="1"/>
</dbReference>
<dbReference type="GO" id="GO:0016881">
    <property type="term" value="F:acid-amino acid ligase activity"/>
    <property type="evidence" value="ECO:0007669"/>
    <property type="project" value="InterPro"/>
</dbReference>
<keyword evidence="5" id="KW-0133">Cell shape</keyword>
<dbReference type="InterPro" id="IPR013221">
    <property type="entry name" value="Mur_ligase_cen"/>
</dbReference>
<evidence type="ECO:0000256" key="2">
    <source>
        <dbReference type="ARBA" id="ARBA00022618"/>
    </source>
</evidence>
<evidence type="ECO:0000256" key="1">
    <source>
        <dbReference type="ARBA" id="ARBA00022598"/>
    </source>
</evidence>
<dbReference type="SUPFAM" id="SSF53244">
    <property type="entry name" value="MurD-like peptide ligases, peptide-binding domain"/>
    <property type="match status" value="1"/>
</dbReference>
<proteinExistence type="predicted"/>
<dbReference type="GO" id="GO:0005524">
    <property type="term" value="F:ATP binding"/>
    <property type="evidence" value="ECO:0007669"/>
    <property type="project" value="UniProtKB-KW"/>
</dbReference>
<dbReference type="SUPFAM" id="SSF53623">
    <property type="entry name" value="MurD-like peptide ligases, catalytic domain"/>
    <property type="match status" value="1"/>
</dbReference>
<dbReference type="PANTHER" id="PTHR43445">
    <property type="entry name" value="UDP-N-ACETYLMURAMATE--L-ALANINE LIGASE-RELATED"/>
    <property type="match status" value="1"/>
</dbReference>
<gene>
    <name evidence="12" type="ORF">KC717_00960</name>
</gene>
<evidence type="ECO:0000256" key="6">
    <source>
        <dbReference type="ARBA" id="ARBA00022984"/>
    </source>
</evidence>
<keyword evidence="7" id="KW-0131">Cell cycle</keyword>
<dbReference type="InterPro" id="IPR050061">
    <property type="entry name" value="MurCDEF_pg_biosynth"/>
</dbReference>
<keyword evidence="1" id="KW-0436">Ligase</keyword>
<keyword evidence="4" id="KW-0067">ATP-binding</keyword>
<evidence type="ECO:0000256" key="5">
    <source>
        <dbReference type="ARBA" id="ARBA00022960"/>
    </source>
</evidence>
<organism evidence="12 13">
    <name type="scientific">Candidatus Dojkabacteria bacterium</name>
    <dbReference type="NCBI Taxonomy" id="2099670"/>
    <lineage>
        <taxon>Bacteria</taxon>
        <taxon>Candidatus Dojkabacteria</taxon>
    </lineage>
</organism>
<evidence type="ECO:0008006" key="14">
    <source>
        <dbReference type="Google" id="ProtNLM"/>
    </source>
</evidence>
<dbReference type="GO" id="GO:0008360">
    <property type="term" value="P:regulation of cell shape"/>
    <property type="evidence" value="ECO:0007669"/>
    <property type="project" value="UniProtKB-KW"/>
</dbReference>
<feature type="domain" description="Mur ligase central" evidence="11">
    <location>
        <begin position="127"/>
        <end position="295"/>
    </location>
</feature>
<dbReference type="Pfam" id="PF02875">
    <property type="entry name" value="Mur_ligase_C"/>
    <property type="match status" value="1"/>
</dbReference>
<dbReference type="InterPro" id="IPR036565">
    <property type="entry name" value="Mur-like_cat_sf"/>
</dbReference>
<keyword evidence="2" id="KW-0132">Cell division</keyword>
<name>A0A955RKB6_9BACT</name>
<evidence type="ECO:0000313" key="12">
    <source>
        <dbReference type="EMBL" id="MCA9385198.1"/>
    </source>
</evidence>
<dbReference type="GO" id="GO:0071555">
    <property type="term" value="P:cell wall organization"/>
    <property type="evidence" value="ECO:0007669"/>
    <property type="project" value="UniProtKB-KW"/>
</dbReference>
<dbReference type="Gene3D" id="3.90.190.20">
    <property type="entry name" value="Mur ligase, C-terminal domain"/>
    <property type="match status" value="1"/>
</dbReference>
<evidence type="ECO:0000313" key="13">
    <source>
        <dbReference type="Proteomes" id="UP000754563"/>
    </source>
</evidence>
<dbReference type="InterPro" id="IPR000713">
    <property type="entry name" value="Mur_ligase_N"/>
</dbReference>
<accession>A0A955RKB6</accession>
<keyword evidence="6" id="KW-0573">Peptidoglycan synthesis</keyword>
<comment type="caution">
    <text evidence="12">The sequence shown here is derived from an EMBL/GenBank/DDBJ whole genome shotgun (WGS) entry which is preliminary data.</text>
</comment>
<protein>
    <recommendedName>
        <fullName evidence="14">UDP-N-acetylmuramate:L-alanyl-gamma-D-glutamyl-meso-diaminopimelate ligase</fullName>
    </recommendedName>
</protein>
<dbReference type="EMBL" id="JAGQLH010000007">
    <property type="protein sequence ID" value="MCA9385198.1"/>
    <property type="molecule type" value="Genomic_DNA"/>
</dbReference>